<gene>
    <name evidence="1" type="ORF">R1T40_11720</name>
</gene>
<keyword evidence="2" id="KW-1185">Reference proteome</keyword>
<dbReference type="InterPro" id="IPR036388">
    <property type="entry name" value="WH-like_DNA-bd_sf"/>
</dbReference>
<organism evidence="1 2">
    <name type="scientific">Tritonibacter scottomollicae</name>
    <name type="common">Epibacterium scottomollicae</name>
    <dbReference type="NCBI Taxonomy" id="483013"/>
    <lineage>
        <taxon>Bacteria</taxon>
        <taxon>Pseudomonadati</taxon>
        <taxon>Pseudomonadota</taxon>
        <taxon>Alphaproteobacteria</taxon>
        <taxon>Rhodobacterales</taxon>
        <taxon>Paracoccaceae</taxon>
        <taxon>Tritonibacter</taxon>
    </lineage>
</organism>
<accession>A0ABZ0HAL3</accession>
<name>A0ABZ0HAL3_TRISK</name>
<dbReference type="Proteomes" id="UP001302666">
    <property type="component" value="Chromosome"/>
</dbReference>
<dbReference type="InterPro" id="IPR009061">
    <property type="entry name" value="DNA-bd_dom_put_sf"/>
</dbReference>
<protein>
    <submittedName>
        <fullName evidence="1">Helix-turn-helix domain-containing protein</fullName>
    </submittedName>
</protein>
<sequence>MAKRVSRRKIKIHNQYTYEQAADALGVTVQTVRMWRQSGLPVLDSQKPHLILGFALKDYLNERWVKPKRRLAPDQFLCMTWNAPRRAYGGMAEYLPCTAARGRLEALCEDCQGVCGKFASPSLCKQLAPILTIATRNRKCPQKEPCEPSVNHNFRTSTESVGIIGRKQANGQRYKDKTA</sequence>
<dbReference type="EMBL" id="CP136704">
    <property type="protein sequence ID" value="WOI31634.1"/>
    <property type="molecule type" value="Genomic_DNA"/>
</dbReference>
<evidence type="ECO:0000313" key="2">
    <source>
        <dbReference type="Proteomes" id="UP001302666"/>
    </source>
</evidence>
<evidence type="ECO:0000313" key="1">
    <source>
        <dbReference type="EMBL" id="WOI31634.1"/>
    </source>
</evidence>
<proteinExistence type="predicted"/>
<dbReference type="Gene3D" id="1.10.10.10">
    <property type="entry name" value="Winged helix-like DNA-binding domain superfamily/Winged helix DNA-binding domain"/>
    <property type="match status" value="1"/>
</dbReference>
<dbReference type="SUPFAM" id="SSF46955">
    <property type="entry name" value="Putative DNA-binding domain"/>
    <property type="match status" value="1"/>
</dbReference>
<reference evidence="1 2" key="1">
    <citation type="submission" date="2023-10" db="EMBL/GenBank/DDBJ databases">
        <title>Eight complete genome sequences of bacteria isolated from laboratory stock of Giant Kelp gametophytes.</title>
        <authorList>
            <person name="Tolentino B."/>
            <person name="Nuzhdin S."/>
        </authorList>
    </citation>
    <scope>NUCLEOTIDE SEQUENCE [LARGE SCALE GENOMIC DNA]</scope>
    <source>
        <strain evidence="1 2">LC.270.F.C4</strain>
    </source>
</reference>
<dbReference type="RefSeq" id="WP_317384223.1">
    <property type="nucleotide sequence ID" value="NZ_CP136704.1"/>
</dbReference>